<organism evidence="5 6">
    <name type="scientific">Sphingobacterium multivorum</name>
    <dbReference type="NCBI Taxonomy" id="28454"/>
    <lineage>
        <taxon>Bacteria</taxon>
        <taxon>Pseudomonadati</taxon>
        <taxon>Bacteroidota</taxon>
        <taxon>Sphingobacteriia</taxon>
        <taxon>Sphingobacteriales</taxon>
        <taxon>Sphingobacteriaceae</taxon>
        <taxon>Sphingobacterium</taxon>
    </lineage>
</organism>
<sequence length="800" mass="90205">MNQTILILGADGYLGWPLAMKLALIHPDHKIILADNGWRRDTVTKLGFSPLLTPPELPDRMKEFQQKYGCTNLFYQPLDVCSDGLAALVRSERPGTIYHLAQQCSATYSMLGVEEALHTVRNNEEGNMRLLWAVRAYVPDAHVIKLGSFGEYAKGGLAVAEGYFRPSYKGQTASSMLPYPRAANDIYHVSKINDSNYVAMAARTWGLRVTEVMQATVFGLLTDEMDNCWKLFTRFDYDPIFGTVANRFVAQAVYGHPLTIYGRGHQRTGLMSLPDAVGSLARFTEDVPKAGEHRVINHVTETHYSINELAGDIVAIAKELGLNPDITYTADIRGENFAEKPIFEVETQLKGSELFHTDFRSVIKETICLLLERRNALLVHHCLPHQSWNFIQNEFTLNAGRENGNTEDEGYWDNIRIEKFSTDRINLNPGCLATLPQFNEEQFLSVKNGNPLALYALGREAFASIKSDCAMLWPSEGYRLAITHSTSQTMNLLALSLLRKLREKKEGPFLVVTSRHEHPGGIGPFEQLPDYNVTYLSDAILQNSAELLTQMRQLQPDVIVLSQVYYHTGKLMQDEYSLSIIKRAAPKAVLILDVAQSIGLREIPFGAADVLVGSAHKWLHGPLGLGLAWFKDSFANWLGAIYWNKQNLFTDSDTHGFSIPGGQDFFAYERLRCCLQHYRAVGIELIVERSRYLAAFFRKELAEILDQVDMPYYFADDGMSPVISLAFTDYDPYPLYDFLNQERIHVKCIKGCYSEEGDIHILRFGIPYYETKSRLLAVIDTIRLFVFSDAAIPVGLSLQL</sequence>
<evidence type="ECO:0000313" key="6">
    <source>
        <dbReference type="Proteomes" id="UP000595498"/>
    </source>
</evidence>
<evidence type="ECO:0000256" key="1">
    <source>
        <dbReference type="ARBA" id="ARBA00007637"/>
    </source>
</evidence>
<dbReference type="Proteomes" id="UP000595498">
    <property type="component" value="Chromosome"/>
</dbReference>
<dbReference type="InterPro" id="IPR001509">
    <property type="entry name" value="Epimerase_deHydtase"/>
</dbReference>
<keyword evidence="6" id="KW-1185">Reference proteome</keyword>
<keyword evidence="5" id="KW-0808">Transferase</keyword>
<feature type="domain" description="NAD-dependent epimerase/dehydratase" evidence="4">
    <location>
        <begin position="5"/>
        <end position="286"/>
    </location>
</feature>
<dbReference type="Gene3D" id="3.90.25.10">
    <property type="entry name" value="UDP-galactose 4-epimerase, domain 1"/>
    <property type="match status" value="1"/>
</dbReference>
<accession>A0ABX7CQS1</accession>
<dbReference type="Pfam" id="PF00266">
    <property type="entry name" value="Aminotran_5"/>
    <property type="match status" value="1"/>
</dbReference>
<dbReference type="Gene3D" id="3.40.640.10">
    <property type="entry name" value="Type I PLP-dependent aspartate aminotransferase-like (Major domain)"/>
    <property type="match status" value="1"/>
</dbReference>
<evidence type="ECO:0000313" key="5">
    <source>
        <dbReference type="EMBL" id="QQT53136.1"/>
    </source>
</evidence>
<dbReference type="Gene3D" id="3.90.1150.10">
    <property type="entry name" value="Aspartate Aminotransferase, domain 1"/>
    <property type="match status" value="1"/>
</dbReference>
<dbReference type="SUPFAM" id="SSF51735">
    <property type="entry name" value="NAD(P)-binding Rossmann-fold domains"/>
    <property type="match status" value="1"/>
</dbReference>
<comment type="similarity">
    <text evidence="1">Belongs to the NAD(P)-dependent epimerase/dehydratase family.</text>
</comment>
<gene>
    <name evidence="5" type="ORF">I6I98_23300</name>
</gene>
<dbReference type="InterPro" id="IPR015424">
    <property type="entry name" value="PyrdxlP-dep_Trfase"/>
</dbReference>
<reference evidence="5 6" key="1">
    <citation type="submission" date="2021-01" db="EMBL/GenBank/DDBJ databases">
        <title>FDA dAtabase for Regulatory Grade micrObial Sequences (FDA-ARGOS): Supporting development and validation of Infectious Disease Dx tests.</title>
        <authorList>
            <person name="Sproer C."/>
            <person name="Gronow S."/>
            <person name="Severitt S."/>
            <person name="Schroder I."/>
            <person name="Tallon L."/>
            <person name="Sadzewicz L."/>
            <person name="Zhao X."/>
            <person name="Boylan J."/>
            <person name="Ott S."/>
            <person name="Bowen H."/>
            <person name="Vavikolanu K."/>
            <person name="Mehta A."/>
            <person name="Aluvathingal J."/>
            <person name="Nadendla S."/>
            <person name="Lowell S."/>
            <person name="Myers T."/>
            <person name="Yan Y."/>
            <person name="Sichtig H."/>
        </authorList>
    </citation>
    <scope>NUCLEOTIDE SEQUENCE [LARGE SCALE GENOMIC DNA]</scope>
    <source>
        <strain evidence="5 6">FDAARGOS_1141</strain>
    </source>
</reference>
<dbReference type="InterPro" id="IPR000192">
    <property type="entry name" value="Aminotrans_V_dom"/>
</dbReference>
<dbReference type="InterPro" id="IPR015421">
    <property type="entry name" value="PyrdxlP-dep_Trfase_major"/>
</dbReference>
<dbReference type="InterPro" id="IPR015422">
    <property type="entry name" value="PyrdxlP-dep_Trfase_small"/>
</dbReference>
<name>A0ABX7CQS1_SPHMU</name>
<dbReference type="Gene3D" id="3.40.50.720">
    <property type="entry name" value="NAD(P)-binding Rossmann-like Domain"/>
    <property type="match status" value="1"/>
</dbReference>
<proteinExistence type="inferred from homology"/>
<dbReference type="Pfam" id="PF01370">
    <property type="entry name" value="Epimerase"/>
    <property type="match status" value="1"/>
</dbReference>
<dbReference type="SUPFAM" id="SSF53383">
    <property type="entry name" value="PLP-dependent transferases"/>
    <property type="match status" value="1"/>
</dbReference>
<dbReference type="GO" id="GO:0008483">
    <property type="term" value="F:transaminase activity"/>
    <property type="evidence" value="ECO:0007669"/>
    <property type="project" value="UniProtKB-KW"/>
</dbReference>
<protein>
    <submittedName>
        <fullName evidence="5">Aminotransferase class V-fold PLP-dependent enzyme</fullName>
    </submittedName>
</protein>
<dbReference type="InterPro" id="IPR036291">
    <property type="entry name" value="NAD(P)-bd_dom_sf"/>
</dbReference>
<dbReference type="EMBL" id="CP068224">
    <property type="protein sequence ID" value="QQT53136.1"/>
    <property type="molecule type" value="Genomic_DNA"/>
</dbReference>
<dbReference type="PANTHER" id="PTHR43000">
    <property type="entry name" value="DTDP-D-GLUCOSE 4,6-DEHYDRATASE-RELATED"/>
    <property type="match status" value="1"/>
</dbReference>
<evidence type="ECO:0000256" key="2">
    <source>
        <dbReference type="ARBA" id="ARBA00022898"/>
    </source>
</evidence>
<keyword evidence="5" id="KW-0032">Aminotransferase</keyword>
<evidence type="ECO:0000259" key="3">
    <source>
        <dbReference type="Pfam" id="PF00266"/>
    </source>
</evidence>
<keyword evidence="2" id="KW-0663">Pyridoxal phosphate</keyword>
<evidence type="ECO:0000259" key="4">
    <source>
        <dbReference type="Pfam" id="PF01370"/>
    </source>
</evidence>
<feature type="domain" description="Aminotransferase class V" evidence="3">
    <location>
        <begin position="478"/>
        <end position="772"/>
    </location>
</feature>